<dbReference type="GO" id="GO:0003700">
    <property type="term" value="F:DNA-binding transcription factor activity"/>
    <property type="evidence" value="ECO:0007669"/>
    <property type="project" value="InterPro"/>
</dbReference>
<evidence type="ECO:0000256" key="1">
    <source>
        <dbReference type="ARBA" id="ARBA00023015"/>
    </source>
</evidence>
<comment type="caution">
    <text evidence="5">The sequence shown here is derived from an EMBL/GenBank/DDBJ whole genome shotgun (WGS) entry which is preliminary data.</text>
</comment>
<proteinExistence type="predicted"/>
<dbReference type="InterPro" id="IPR020449">
    <property type="entry name" value="Tscrpt_reg_AraC-type_HTH"/>
</dbReference>
<dbReference type="RefSeq" id="WP_285149613.1">
    <property type="nucleotide sequence ID" value="NZ_JASSOM010000073.1"/>
</dbReference>
<evidence type="ECO:0000259" key="4">
    <source>
        <dbReference type="PROSITE" id="PS01124"/>
    </source>
</evidence>
<accession>A0AAP4LC61</accession>
<dbReference type="Proteomes" id="UP001223214">
    <property type="component" value="Unassembled WGS sequence"/>
</dbReference>
<evidence type="ECO:0000256" key="3">
    <source>
        <dbReference type="ARBA" id="ARBA00023163"/>
    </source>
</evidence>
<sequence length="299" mass="34698">MRKTFIIDLLRWIHSNLDRDISISEIVQRSGYSNAQLNRIFKSDVGCTLKEYVTNCRLQRCAIVLKFTSTPVHELASRYHYSNQQAFSRFFKSFYGVTPQEFRQSKHFDFHNLFAWKHRHEFEIAGCQVEFIHFEHLELVGTSAQYELSITGIGSPHTEARAAVEAAFQLSTQRPVDEIYTLCRPVKRGERNVCFDYHVGVEREKLTAHCDLLPLPNVTGDYLKFSFSNPSFRPYEYSAIAYWGFISTNGIKRRDGYDVEHFNFSHSNEAGGYAYTLYIPVLFDNSLIDALLLAREGWI</sequence>
<dbReference type="Gene3D" id="3.20.80.10">
    <property type="entry name" value="Regulatory factor, effector binding domain"/>
    <property type="match status" value="1"/>
</dbReference>
<keyword evidence="3" id="KW-0804">Transcription</keyword>
<dbReference type="PROSITE" id="PS01124">
    <property type="entry name" value="HTH_ARAC_FAMILY_2"/>
    <property type="match status" value="1"/>
</dbReference>
<evidence type="ECO:0000313" key="6">
    <source>
        <dbReference type="Proteomes" id="UP001223214"/>
    </source>
</evidence>
<evidence type="ECO:0000313" key="5">
    <source>
        <dbReference type="EMBL" id="MDK9365429.1"/>
    </source>
</evidence>
<reference evidence="5 6" key="1">
    <citation type="submission" date="2023-06" db="EMBL/GenBank/DDBJ databases">
        <title>Identification and characterization of antibiotic-resistant Gram-negative bacteria.</title>
        <authorList>
            <person name="Cho G.-S."/>
            <person name="Lee J."/>
            <person name="Tai E."/>
            <person name="Jeong S."/>
            <person name="Kim I."/>
            <person name="Kim B.-E."/>
            <person name="Jeong M.-I."/>
            <person name="Oh K.-K."/>
            <person name="Franz C.M.A.P."/>
        </authorList>
    </citation>
    <scope>NUCLEOTIDE SEQUENCE [LARGE SCALE GENOMIC DNA]</scope>
    <source>
        <strain evidence="5 6">V106_12</strain>
    </source>
</reference>
<dbReference type="SMART" id="SM00342">
    <property type="entry name" value="HTH_ARAC"/>
    <property type="match status" value="1"/>
</dbReference>
<dbReference type="InterPro" id="IPR018060">
    <property type="entry name" value="HTH_AraC"/>
</dbReference>
<name>A0AAP4LC61_9ENTR</name>
<organism evidence="5 6">
    <name type="scientific">Lelliottia wanjuensis</name>
    <dbReference type="NCBI Taxonomy" id="3050585"/>
    <lineage>
        <taxon>Bacteria</taxon>
        <taxon>Pseudomonadati</taxon>
        <taxon>Pseudomonadota</taxon>
        <taxon>Gammaproteobacteria</taxon>
        <taxon>Enterobacterales</taxon>
        <taxon>Enterobacteriaceae</taxon>
        <taxon>Lelliottia</taxon>
    </lineage>
</organism>
<dbReference type="AlphaFoldDB" id="A0AAP4LC61"/>
<dbReference type="InterPro" id="IPR011256">
    <property type="entry name" value="Reg_factor_effector_dom_sf"/>
</dbReference>
<keyword evidence="1" id="KW-0805">Transcription regulation</keyword>
<dbReference type="InterPro" id="IPR050959">
    <property type="entry name" value="MarA-like"/>
</dbReference>
<dbReference type="SUPFAM" id="SSF46689">
    <property type="entry name" value="Homeodomain-like"/>
    <property type="match status" value="2"/>
</dbReference>
<keyword evidence="6" id="KW-1185">Reference proteome</keyword>
<dbReference type="PRINTS" id="PR00032">
    <property type="entry name" value="HTHARAC"/>
</dbReference>
<dbReference type="Pfam" id="PF12833">
    <property type="entry name" value="HTH_18"/>
    <property type="match status" value="1"/>
</dbReference>
<dbReference type="Gene3D" id="1.10.10.60">
    <property type="entry name" value="Homeodomain-like"/>
    <property type="match status" value="2"/>
</dbReference>
<dbReference type="GO" id="GO:0043565">
    <property type="term" value="F:sequence-specific DNA binding"/>
    <property type="evidence" value="ECO:0007669"/>
    <property type="project" value="InterPro"/>
</dbReference>
<dbReference type="PANTHER" id="PTHR47504">
    <property type="entry name" value="RIGHT ORIGIN-BINDING PROTEIN"/>
    <property type="match status" value="1"/>
</dbReference>
<dbReference type="PANTHER" id="PTHR47504:SF5">
    <property type="entry name" value="RIGHT ORIGIN-BINDING PROTEIN"/>
    <property type="match status" value="1"/>
</dbReference>
<feature type="domain" description="HTH araC/xylS-type" evidence="4">
    <location>
        <begin position="7"/>
        <end position="105"/>
    </location>
</feature>
<gene>
    <name evidence="5" type="ORF">QQF32_19715</name>
</gene>
<dbReference type="EMBL" id="JASSOM010000073">
    <property type="protein sequence ID" value="MDK9365429.1"/>
    <property type="molecule type" value="Genomic_DNA"/>
</dbReference>
<keyword evidence="2" id="KW-0238">DNA-binding</keyword>
<protein>
    <submittedName>
        <fullName evidence="5">Helix-turn-helix domain-containing protein</fullName>
    </submittedName>
</protein>
<dbReference type="InterPro" id="IPR009057">
    <property type="entry name" value="Homeodomain-like_sf"/>
</dbReference>
<evidence type="ECO:0000256" key="2">
    <source>
        <dbReference type="ARBA" id="ARBA00023125"/>
    </source>
</evidence>